<reference evidence="6 7" key="1">
    <citation type="submission" date="2024-09" db="EMBL/GenBank/DDBJ databases">
        <title>Chromosome-scale assembly of Riccia fluitans.</title>
        <authorList>
            <person name="Paukszto L."/>
            <person name="Sawicki J."/>
            <person name="Karawczyk K."/>
            <person name="Piernik-Szablinska J."/>
            <person name="Szczecinska M."/>
            <person name="Mazdziarz M."/>
        </authorList>
    </citation>
    <scope>NUCLEOTIDE SEQUENCE [LARGE SCALE GENOMIC DNA]</scope>
    <source>
        <strain evidence="6">Rf_01</strain>
        <tissue evidence="6">Aerial parts of the thallus</tissue>
    </source>
</reference>
<evidence type="ECO:0000256" key="4">
    <source>
        <dbReference type="PROSITE-ProRule" id="PRU00810"/>
    </source>
</evidence>
<evidence type="ECO:0000313" key="7">
    <source>
        <dbReference type="Proteomes" id="UP001605036"/>
    </source>
</evidence>
<gene>
    <name evidence="6" type="ORF">R1flu_003533</name>
</gene>
<evidence type="ECO:0000256" key="3">
    <source>
        <dbReference type="ARBA" id="ARBA00023242"/>
    </source>
</evidence>
<dbReference type="Proteomes" id="UP001605036">
    <property type="component" value="Unassembled WGS sequence"/>
</dbReference>
<comment type="subcellular location">
    <subcellularLocation>
        <location evidence="1 4">Nucleus</location>
    </subcellularLocation>
</comment>
<keyword evidence="3 4" id="KW-0539">Nucleus</keyword>
<dbReference type="InterPro" id="IPR036600">
    <property type="entry name" value="PAH_sf"/>
</dbReference>
<dbReference type="InterPro" id="IPR039774">
    <property type="entry name" value="Sin3-like"/>
</dbReference>
<evidence type="ECO:0000313" key="6">
    <source>
        <dbReference type="EMBL" id="KAL2623328.1"/>
    </source>
</evidence>
<dbReference type="SUPFAM" id="SSF47762">
    <property type="entry name" value="PAH2 domain"/>
    <property type="match status" value="3"/>
</dbReference>
<dbReference type="GO" id="GO:0005634">
    <property type="term" value="C:nucleus"/>
    <property type="evidence" value="ECO:0007669"/>
    <property type="project" value="UniProtKB-SubCell"/>
</dbReference>
<protein>
    <submittedName>
        <fullName evidence="6">Uncharacterized protein</fullName>
    </submittedName>
</protein>
<accession>A0ABD1Y9E3</accession>
<evidence type="ECO:0000256" key="2">
    <source>
        <dbReference type="ARBA" id="ARBA00022491"/>
    </source>
</evidence>
<dbReference type="AlphaFoldDB" id="A0ABD1Y9E3"/>
<sequence length="270" mass="32130">MDDIIVGGLLYLAEKRFEHHIKDALKDEDELKIEEFKKLMHDFNQRCIDFPALNQQITTLFRDYPDLREEFTTFYPEYDTEYIDFVKETLVDEDDLLPEFWKLLEEYRTRVLDIKGFTVGLSLIFEHHLELVDGLYYFLPVEALGFADSVRDYFADKEEEEQLEGGYEVFVRLLDELRANGGEFAEVRMQFVELLHNDYDLIQGFNRFLPEHERIEYIELEDGEILSAAAGTNGVDVGEEKEYDDEEEEEDRQEDKNLLLKVNRLQMKRF</sequence>
<keyword evidence="2" id="KW-0678">Repressor</keyword>
<comment type="caution">
    <text evidence="6">The sequence shown here is derived from an EMBL/GenBank/DDBJ whole genome shotgun (WGS) entry which is preliminary data.</text>
</comment>
<feature type="region of interest" description="Disordered" evidence="5">
    <location>
        <begin position="231"/>
        <end position="256"/>
    </location>
</feature>
<dbReference type="Gene3D" id="1.20.1160.11">
    <property type="entry name" value="Paired amphipathic helix"/>
    <property type="match status" value="3"/>
</dbReference>
<name>A0ABD1Y9E3_9MARC</name>
<evidence type="ECO:0000256" key="1">
    <source>
        <dbReference type="ARBA" id="ARBA00004123"/>
    </source>
</evidence>
<proteinExistence type="predicted"/>
<keyword evidence="7" id="KW-1185">Reference proteome</keyword>
<dbReference type="PANTHER" id="PTHR12346:SF0">
    <property type="entry name" value="SIN3A, ISOFORM G"/>
    <property type="match status" value="1"/>
</dbReference>
<dbReference type="InterPro" id="IPR003822">
    <property type="entry name" value="PAH"/>
</dbReference>
<dbReference type="EMBL" id="JBHFFA010000006">
    <property type="protein sequence ID" value="KAL2623328.1"/>
    <property type="molecule type" value="Genomic_DNA"/>
</dbReference>
<dbReference type="Pfam" id="PF02671">
    <property type="entry name" value="PAH"/>
    <property type="match status" value="2"/>
</dbReference>
<dbReference type="PROSITE" id="PS51477">
    <property type="entry name" value="PAH"/>
    <property type="match status" value="2"/>
</dbReference>
<organism evidence="6 7">
    <name type="scientific">Riccia fluitans</name>
    <dbReference type="NCBI Taxonomy" id="41844"/>
    <lineage>
        <taxon>Eukaryota</taxon>
        <taxon>Viridiplantae</taxon>
        <taxon>Streptophyta</taxon>
        <taxon>Embryophyta</taxon>
        <taxon>Marchantiophyta</taxon>
        <taxon>Marchantiopsida</taxon>
        <taxon>Marchantiidae</taxon>
        <taxon>Marchantiales</taxon>
        <taxon>Ricciaceae</taxon>
        <taxon>Riccia</taxon>
    </lineage>
</organism>
<evidence type="ECO:0000256" key="5">
    <source>
        <dbReference type="SAM" id="MobiDB-lite"/>
    </source>
</evidence>
<dbReference type="PANTHER" id="PTHR12346">
    <property type="entry name" value="SIN3B-RELATED"/>
    <property type="match status" value="1"/>
</dbReference>
<feature type="compositionally biased region" description="Acidic residues" evidence="5">
    <location>
        <begin position="237"/>
        <end position="252"/>
    </location>
</feature>